<dbReference type="Gene3D" id="3.40.50.300">
    <property type="entry name" value="P-loop containing nucleotide triphosphate hydrolases"/>
    <property type="match status" value="1"/>
</dbReference>
<dbReference type="InterPro" id="IPR013525">
    <property type="entry name" value="ABC2_TM"/>
</dbReference>
<evidence type="ECO:0000256" key="2">
    <source>
        <dbReference type="ARBA" id="ARBA00022448"/>
    </source>
</evidence>
<dbReference type="Pfam" id="PF19055">
    <property type="entry name" value="ABC2_membrane_7"/>
    <property type="match status" value="1"/>
</dbReference>
<feature type="transmembrane region" description="Helical" evidence="6">
    <location>
        <begin position="394"/>
        <end position="419"/>
    </location>
</feature>
<accession>A0A3F2RF61</accession>
<dbReference type="InterPro" id="IPR003439">
    <property type="entry name" value="ABC_transporter-like_ATP-bd"/>
</dbReference>
<evidence type="ECO:0000256" key="5">
    <source>
        <dbReference type="ARBA" id="ARBA00023136"/>
    </source>
</evidence>
<dbReference type="EMBL" id="MBAD02002389">
    <property type="protein sequence ID" value="RLN47893.1"/>
    <property type="molecule type" value="Genomic_DNA"/>
</dbReference>
<dbReference type="OrthoDB" id="77750at2759"/>
<protein>
    <recommendedName>
        <fullName evidence="7">ABC transporter domain-containing protein</fullName>
    </recommendedName>
</protein>
<proteinExistence type="predicted"/>
<evidence type="ECO:0000256" key="4">
    <source>
        <dbReference type="ARBA" id="ARBA00022989"/>
    </source>
</evidence>
<comment type="subcellular location">
    <subcellularLocation>
        <location evidence="1">Membrane</location>
        <topology evidence="1">Multi-pass membrane protein</topology>
    </subcellularLocation>
</comment>
<evidence type="ECO:0000313" key="11">
    <source>
        <dbReference type="Proteomes" id="UP000284657"/>
    </source>
</evidence>
<dbReference type="Pfam" id="PF01061">
    <property type="entry name" value="ABC2_membrane"/>
    <property type="match status" value="1"/>
</dbReference>
<comment type="caution">
    <text evidence="9">The sequence shown here is derived from an EMBL/GenBank/DDBJ whole genome shotgun (WGS) entry which is preliminary data.</text>
</comment>
<dbReference type="AlphaFoldDB" id="A0A3F2RF61"/>
<dbReference type="SUPFAM" id="SSF52540">
    <property type="entry name" value="P-loop containing nucleoside triphosphate hydrolases"/>
    <property type="match status" value="1"/>
</dbReference>
<sequence>MEVCFKNVSVLVDVTVNNGANLKAKLPTLPNEVINGLRGILGAKRIENKEILKGVNGVFKPGTVTLVLGQPNSGKSSLMKSLSGRLPDDKNISVEGEVTYNGVPSGKLRKVLPQFVSYVTQSDKHHAILTVKETLEFAHACYGGNHSESRGVLQQSVNVTETIQKQHPDVVINHLGLKDCQNAIIGDTRMPGVSLDECKRVTTSEMTFGNNCVLMLNEINTGLDSSETFDIIAAQRSYAKKFRKTVVISLVHPSAKVFALFDDVMILNEGRAIFHGPCEKTLAYFESLGFKCPLRLDVANFLLDLGTEEQYRYEVKGGLDEFVRPRQLQNMDAFVASQREFAQSFCASTSLLMKRQSTMLRREVSALMMRLVMSVFMGLIISSMYYQLDPTDSQLILGVIFDALIYVSVGQSVQIPIAMAAREIFYKQRGANFFHTASYVLPNYVSQIPSIILETVAFGSVVY</sequence>
<dbReference type="InterPro" id="IPR027417">
    <property type="entry name" value="P-loop_NTPase"/>
</dbReference>
<gene>
    <name evidence="8" type="ORF">BBJ29_008289</name>
    <name evidence="9" type="ORF">BBP00_00008527</name>
</gene>
<keyword evidence="2" id="KW-0813">Transport</keyword>
<evidence type="ECO:0000256" key="3">
    <source>
        <dbReference type="ARBA" id="ARBA00022692"/>
    </source>
</evidence>
<dbReference type="GO" id="GO:0016020">
    <property type="term" value="C:membrane"/>
    <property type="evidence" value="ECO:0007669"/>
    <property type="project" value="UniProtKB-SubCell"/>
</dbReference>
<dbReference type="Proteomes" id="UP000277300">
    <property type="component" value="Unassembled WGS sequence"/>
</dbReference>
<feature type="transmembrane region" description="Helical" evidence="6">
    <location>
        <begin position="364"/>
        <end position="388"/>
    </location>
</feature>
<dbReference type="PANTHER" id="PTHR19241">
    <property type="entry name" value="ATP-BINDING CASSETTE TRANSPORTER"/>
    <property type="match status" value="1"/>
</dbReference>
<keyword evidence="4 6" id="KW-1133">Transmembrane helix</keyword>
<evidence type="ECO:0000313" key="8">
    <source>
        <dbReference type="EMBL" id="RLN47893.1"/>
    </source>
</evidence>
<dbReference type="EMBL" id="MBDO02000439">
    <property type="protein sequence ID" value="RLN55356.1"/>
    <property type="molecule type" value="Genomic_DNA"/>
</dbReference>
<dbReference type="InterPro" id="IPR043926">
    <property type="entry name" value="ABCG_dom"/>
</dbReference>
<organism evidence="9 10">
    <name type="scientific">Phytophthora kernoviae</name>
    <dbReference type="NCBI Taxonomy" id="325452"/>
    <lineage>
        <taxon>Eukaryota</taxon>
        <taxon>Sar</taxon>
        <taxon>Stramenopiles</taxon>
        <taxon>Oomycota</taxon>
        <taxon>Peronosporomycetes</taxon>
        <taxon>Peronosporales</taxon>
        <taxon>Peronosporaceae</taxon>
        <taxon>Phytophthora</taxon>
    </lineage>
</organism>
<dbReference type="FunFam" id="3.40.50.300:FF:000528">
    <property type="entry name" value="ABC transporter G family member 31"/>
    <property type="match status" value="1"/>
</dbReference>
<evidence type="ECO:0000313" key="9">
    <source>
        <dbReference type="EMBL" id="RLN55356.1"/>
    </source>
</evidence>
<dbReference type="Pfam" id="PF00005">
    <property type="entry name" value="ABC_tran"/>
    <property type="match status" value="1"/>
</dbReference>
<dbReference type="GO" id="GO:0016887">
    <property type="term" value="F:ATP hydrolysis activity"/>
    <property type="evidence" value="ECO:0007669"/>
    <property type="project" value="InterPro"/>
</dbReference>
<reference evidence="10 11" key="1">
    <citation type="submission" date="2018-07" db="EMBL/GenBank/DDBJ databases">
        <title>Genome sequencing of oomycete isolates from Chile give support for New Zealand origin for Phytophthora kernoviae and make available the first Nothophytophthora sp. genome.</title>
        <authorList>
            <person name="Studholme D.J."/>
            <person name="Sanfuentes E."/>
            <person name="Panda P."/>
            <person name="Hill R."/>
            <person name="Sambles C."/>
            <person name="Grant M."/>
            <person name="Williams N.M."/>
            <person name="Mcdougal R.L."/>
        </authorList>
    </citation>
    <scope>NUCLEOTIDE SEQUENCE [LARGE SCALE GENOMIC DNA]</scope>
    <source>
        <strain evidence="9">Chile6</strain>
        <strain evidence="8">Chile7</strain>
    </source>
</reference>
<keyword evidence="3 6" id="KW-0812">Transmembrane</keyword>
<keyword evidence="5 6" id="KW-0472">Membrane</keyword>
<name>A0A3F2RF61_9STRA</name>
<evidence type="ECO:0000256" key="1">
    <source>
        <dbReference type="ARBA" id="ARBA00004141"/>
    </source>
</evidence>
<dbReference type="GO" id="GO:0005524">
    <property type="term" value="F:ATP binding"/>
    <property type="evidence" value="ECO:0007669"/>
    <property type="project" value="InterPro"/>
</dbReference>
<feature type="domain" description="ABC transporter" evidence="7">
    <location>
        <begin position="37"/>
        <end position="294"/>
    </location>
</feature>
<dbReference type="GO" id="GO:0140359">
    <property type="term" value="F:ABC-type transporter activity"/>
    <property type="evidence" value="ECO:0007669"/>
    <property type="project" value="InterPro"/>
</dbReference>
<dbReference type="PROSITE" id="PS50893">
    <property type="entry name" value="ABC_TRANSPORTER_2"/>
    <property type="match status" value="1"/>
</dbReference>
<evidence type="ECO:0000313" key="10">
    <source>
        <dbReference type="Proteomes" id="UP000277300"/>
    </source>
</evidence>
<evidence type="ECO:0000256" key="6">
    <source>
        <dbReference type="SAM" id="Phobius"/>
    </source>
</evidence>
<dbReference type="Proteomes" id="UP000284657">
    <property type="component" value="Unassembled WGS sequence"/>
</dbReference>
<evidence type="ECO:0000259" key="7">
    <source>
        <dbReference type="PROSITE" id="PS50893"/>
    </source>
</evidence>